<protein>
    <submittedName>
        <fullName evidence="3">Unannotated protein</fullName>
    </submittedName>
</protein>
<gene>
    <name evidence="3" type="ORF">UFOPK3610_00007</name>
</gene>
<dbReference type="GO" id="GO:0004140">
    <property type="term" value="F:dephospho-CoA kinase activity"/>
    <property type="evidence" value="ECO:0007669"/>
    <property type="project" value="InterPro"/>
</dbReference>
<dbReference type="Pfam" id="PF01121">
    <property type="entry name" value="CoaE"/>
    <property type="match status" value="1"/>
</dbReference>
<dbReference type="CDD" id="cd02022">
    <property type="entry name" value="DPCK"/>
    <property type="match status" value="1"/>
</dbReference>
<name>A0A6J7G0U1_9ZZZZ</name>
<accession>A0A6J7G0U1</accession>
<keyword evidence="1" id="KW-0547">Nucleotide-binding</keyword>
<dbReference type="HAMAP" id="MF_00376">
    <property type="entry name" value="Dephospho_CoA_kinase"/>
    <property type="match status" value="1"/>
</dbReference>
<dbReference type="InterPro" id="IPR001977">
    <property type="entry name" value="Depp_CoAkinase"/>
</dbReference>
<organism evidence="3">
    <name type="scientific">freshwater metagenome</name>
    <dbReference type="NCBI Taxonomy" id="449393"/>
    <lineage>
        <taxon>unclassified sequences</taxon>
        <taxon>metagenomes</taxon>
        <taxon>ecological metagenomes</taxon>
    </lineage>
</organism>
<dbReference type="NCBIfam" id="TIGR00152">
    <property type="entry name" value="dephospho-CoA kinase"/>
    <property type="match status" value="1"/>
</dbReference>
<evidence type="ECO:0000256" key="1">
    <source>
        <dbReference type="ARBA" id="ARBA00022741"/>
    </source>
</evidence>
<dbReference type="SUPFAM" id="SSF52540">
    <property type="entry name" value="P-loop containing nucleoside triphosphate hydrolases"/>
    <property type="match status" value="1"/>
</dbReference>
<dbReference type="Gene3D" id="3.40.50.300">
    <property type="entry name" value="P-loop containing nucleotide triphosphate hydrolases"/>
    <property type="match status" value="1"/>
</dbReference>
<evidence type="ECO:0000256" key="2">
    <source>
        <dbReference type="ARBA" id="ARBA00022840"/>
    </source>
</evidence>
<dbReference type="AlphaFoldDB" id="A0A6J7G0U1"/>
<dbReference type="GO" id="GO:0005524">
    <property type="term" value="F:ATP binding"/>
    <property type="evidence" value="ECO:0007669"/>
    <property type="project" value="UniProtKB-KW"/>
</dbReference>
<dbReference type="PANTHER" id="PTHR10695">
    <property type="entry name" value="DEPHOSPHO-COA KINASE-RELATED"/>
    <property type="match status" value="1"/>
</dbReference>
<reference evidence="3" key="1">
    <citation type="submission" date="2020-05" db="EMBL/GenBank/DDBJ databases">
        <authorList>
            <person name="Chiriac C."/>
            <person name="Salcher M."/>
            <person name="Ghai R."/>
            <person name="Kavagutti S V."/>
        </authorList>
    </citation>
    <scope>NUCLEOTIDE SEQUENCE</scope>
</reference>
<dbReference type="GO" id="GO:0015937">
    <property type="term" value="P:coenzyme A biosynthetic process"/>
    <property type="evidence" value="ECO:0007669"/>
    <property type="project" value="InterPro"/>
</dbReference>
<dbReference type="InterPro" id="IPR027417">
    <property type="entry name" value="P-loop_NTPase"/>
</dbReference>
<dbReference type="EMBL" id="CAFBMR010000001">
    <property type="protein sequence ID" value="CAB4898955.1"/>
    <property type="molecule type" value="Genomic_DNA"/>
</dbReference>
<keyword evidence="2" id="KW-0067">ATP-binding</keyword>
<dbReference type="PROSITE" id="PS51219">
    <property type="entry name" value="DPCK"/>
    <property type="match status" value="1"/>
</dbReference>
<evidence type="ECO:0000313" key="3">
    <source>
        <dbReference type="EMBL" id="CAB4898955.1"/>
    </source>
</evidence>
<proteinExistence type="inferred from homology"/>
<sequence>MLAREVVGPGTPGLTAVREAFGEGVLSSDGSLDRGALAAIVFSDSQALALLNAITHPLIAQRSSALLAAAPEGAVVVYEIPLLAESGRVGEWDLVVVVDAPDEVRVARLVARGLSEADARSRMAAQADRESRLALADVVVDNSAGPDELAAAVDSLWDRLVVG</sequence>
<dbReference type="PANTHER" id="PTHR10695:SF46">
    <property type="entry name" value="BIFUNCTIONAL COENZYME A SYNTHASE-RELATED"/>
    <property type="match status" value="1"/>
</dbReference>